<dbReference type="SMART" id="SM00471">
    <property type="entry name" value="HDc"/>
    <property type="match status" value="1"/>
</dbReference>
<keyword evidence="1" id="KW-0378">Hydrolase</keyword>
<dbReference type="EMBL" id="WHUG01000016">
    <property type="protein sequence ID" value="MQA41832.1"/>
    <property type="molecule type" value="Genomic_DNA"/>
</dbReference>
<dbReference type="GO" id="GO:0004112">
    <property type="term" value="F:cyclic-nucleotide phosphodiesterase activity"/>
    <property type="evidence" value="ECO:0007669"/>
    <property type="project" value="UniProtKB-ARBA"/>
</dbReference>
<evidence type="ECO:0000256" key="2">
    <source>
        <dbReference type="PROSITE-ProRule" id="PRU00169"/>
    </source>
</evidence>
<evidence type="ECO:0000313" key="6">
    <source>
        <dbReference type="EMBL" id="MQA41832.1"/>
    </source>
</evidence>
<dbReference type="InterPro" id="IPR006674">
    <property type="entry name" value="HD_domain"/>
</dbReference>
<dbReference type="AlphaFoldDB" id="A0A6A7NAG8"/>
<dbReference type="InterPro" id="IPR011006">
    <property type="entry name" value="CheY-like_superfamily"/>
</dbReference>
<dbReference type="PROSITE" id="PS50110">
    <property type="entry name" value="RESPONSE_REGULATORY"/>
    <property type="match status" value="1"/>
</dbReference>
<name>A0A6A7NAG8_9BURK</name>
<dbReference type="Gene3D" id="3.40.50.2300">
    <property type="match status" value="1"/>
</dbReference>
<dbReference type="Pfam" id="PF13487">
    <property type="entry name" value="HD_5"/>
    <property type="match status" value="1"/>
</dbReference>
<dbReference type="SUPFAM" id="SSF109604">
    <property type="entry name" value="HD-domain/PDEase-like"/>
    <property type="match status" value="1"/>
</dbReference>
<evidence type="ECO:0000259" key="4">
    <source>
        <dbReference type="PROSITE" id="PS51831"/>
    </source>
</evidence>
<dbReference type="Gene3D" id="1.10.3210.10">
    <property type="entry name" value="Hypothetical protein af1432"/>
    <property type="match status" value="1"/>
</dbReference>
<feature type="domain" description="HD" evidence="4">
    <location>
        <begin position="167"/>
        <end position="291"/>
    </location>
</feature>
<dbReference type="GO" id="GO:0009214">
    <property type="term" value="P:cyclic nucleotide catabolic process"/>
    <property type="evidence" value="ECO:0007669"/>
    <property type="project" value="UniProtKB-ARBA"/>
</dbReference>
<evidence type="ECO:0000313" key="7">
    <source>
        <dbReference type="Proteomes" id="UP000440498"/>
    </source>
</evidence>
<sequence>MKVVLVDDTHINLVLMSRLVDKLKDVSTISFQSAHEALAWCNAHPYDLLIVDYMMPDMNGLELIARLQAPPDQRPPVLMVTASVDVDVRHRALENGASDFLIKPIDKVEFLARTRNMLALRSATLGLQHRATWLAEEVAKATAELRAREQETIMLLCRASEYRDPETGAHIQRMAHYSRLIAEQLGLPEEQQQDVLNAAPMHDIGKVGTPDHILLKPGRLDPDEMAIMRQHAAIGYNILKDCQARMLQLAAEIALTHHERYDGAGYPRGLAGEDIPLVGRIVAVADVFDALTSVRPYKRAWSMEDARQHLLDNCGGHFDPRCVDALLQRWDDVQAIRARFRDEPGAATDHG</sequence>
<dbReference type="InterPro" id="IPR052020">
    <property type="entry name" value="Cyclic_di-GMP/3'3'-cGAMP_PDE"/>
</dbReference>
<dbReference type="PROSITE" id="PS51832">
    <property type="entry name" value="HD_GYP"/>
    <property type="match status" value="1"/>
</dbReference>
<proteinExistence type="predicted"/>
<keyword evidence="2" id="KW-0597">Phosphoprotein</keyword>
<dbReference type="RefSeq" id="WP_152841024.1">
    <property type="nucleotide sequence ID" value="NZ_WHUG01000016.1"/>
</dbReference>
<dbReference type="InterPro" id="IPR001789">
    <property type="entry name" value="Sig_transdc_resp-reg_receiver"/>
</dbReference>
<dbReference type="InterPro" id="IPR037522">
    <property type="entry name" value="HD_GYP_dom"/>
</dbReference>
<evidence type="ECO:0000259" key="5">
    <source>
        <dbReference type="PROSITE" id="PS51832"/>
    </source>
</evidence>
<keyword evidence="7" id="KW-1185">Reference proteome</keyword>
<dbReference type="Pfam" id="PF00072">
    <property type="entry name" value="Response_reg"/>
    <property type="match status" value="1"/>
</dbReference>
<dbReference type="FunFam" id="1.10.3210.10:FF:000018">
    <property type="entry name" value="Two-component system response regulator"/>
    <property type="match status" value="1"/>
</dbReference>
<dbReference type="SMART" id="SM00448">
    <property type="entry name" value="REC"/>
    <property type="match status" value="1"/>
</dbReference>
<evidence type="ECO:0000256" key="1">
    <source>
        <dbReference type="ARBA" id="ARBA00022801"/>
    </source>
</evidence>
<dbReference type="PANTHER" id="PTHR45228">
    <property type="entry name" value="CYCLIC DI-GMP PHOSPHODIESTERASE TM_0186-RELATED"/>
    <property type="match status" value="1"/>
</dbReference>
<feature type="domain" description="HD-GYP" evidence="5">
    <location>
        <begin position="145"/>
        <end position="342"/>
    </location>
</feature>
<dbReference type="SUPFAM" id="SSF52172">
    <property type="entry name" value="CheY-like"/>
    <property type="match status" value="1"/>
</dbReference>
<dbReference type="InterPro" id="IPR003607">
    <property type="entry name" value="HD/PDEase_dom"/>
</dbReference>
<dbReference type="CDD" id="cd00077">
    <property type="entry name" value="HDc"/>
    <property type="match status" value="1"/>
</dbReference>
<reference evidence="6 7" key="1">
    <citation type="submission" date="2019-10" db="EMBL/GenBank/DDBJ databases">
        <title>Two novel species isolated from a subtropical stream in China.</title>
        <authorList>
            <person name="Lu H."/>
        </authorList>
    </citation>
    <scope>NUCLEOTIDE SEQUENCE [LARGE SCALE GENOMIC DNA]</scope>
    <source>
        <strain evidence="6 7">FT29W</strain>
    </source>
</reference>
<accession>A0A6A7NAG8</accession>
<feature type="modified residue" description="4-aspartylphosphate" evidence="2">
    <location>
        <position position="52"/>
    </location>
</feature>
<dbReference type="Proteomes" id="UP000440498">
    <property type="component" value="Unassembled WGS sequence"/>
</dbReference>
<dbReference type="GO" id="GO:0000160">
    <property type="term" value="P:phosphorelay signal transduction system"/>
    <property type="evidence" value="ECO:0007669"/>
    <property type="project" value="InterPro"/>
</dbReference>
<protein>
    <submittedName>
        <fullName evidence="6">Response regulator</fullName>
    </submittedName>
</protein>
<comment type="caution">
    <text evidence="6">The sequence shown here is derived from an EMBL/GenBank/DDBJ whole genome shotgun (WGS) entry which is preliminary data.</text>
</comment>
<dbReference type="CDD" id="cd17551">
    <property type="entry name" value="REC_RpfG-like"/>
    <property type="match status" value="1"/>
</dbReference>
<dbReference type="PROSITE" id="PS51831">
    <property type="entry name" value="HD"/>
    <property type="match status" value="1"/>
</dbReference>
<gene>
    <name evidence="6" type="ORF">GEV02_27160</name>
</gene>
<feature type="domain" description="Response regulatory" evidence="3">
    <location>
        <begin position="2"/>
        <end position="118"/>
    </location>
</feature>
<organism evidence="6 7">
    <name type="scientific">Rugamonas aquatica</name>
    <dbReference type="NCBI Taxonomy" id="2743357"/>
    <lineage>
        <taxon>Bacteria</taxon>
        <taxon>Pseudomonadati</taxon>
        <taxon>Pseudomonadota</taxon>
        <taxon>Betaproteobacteria</taxon>
        <taxon>Burkholderiales</taxon>
        <taxon>Oxalobacteraceae</taxon>
        <taxon>Telluria group</taxon>
        <taxon>Rugamonas</taxon>
    </lineage>
</organism>
<dbReference type="PANTHER" id="PTHR45228:SF1">
    <property type="entry name" value="CYCLIC DI-GMP PHOSPHODIESTERASE TM_0186"/>
    <property type="match status" value="1"/>
</dbReference>
<evidence type="ECO:0000259" key="3">
    <source>
        <dbReference type="PROSITE" id="PS50110"/>
    </source>
</evidence>